<organism evidence="1 2">
    <name type="scientific">Vaccinium darrowii</name>
    <dbReference type="NCBI Taxonomy" id="229202"/>
    <lineage>
        <taxon>Eukaryota</taxon>
        <taxon>Viridiplantae</taxon>
        <taxon>Streptophyta</taxon>
        <taxon>Embryophyta</taxon>
        <taxon>Tracheophyta</taxon>
        <taxon>Spermatophyta</taxon>
        <taxon>Magnoliopsida</taxon>
        <taxon>eudicotyledons</taxon>
        <taxon>Gunneridae</taxon>
        <taxon>Pentapetalae</taxon>
        <taxon>asterids</taxon>
        <taxon>Ericales</taxon>
        <taxon>Ericaceae</taxon>
        <taxon>Vaccinioideae</taxon>
        <taxon>Vaccinieae</taxon>
        <taxon>Vaccinium</taxon>
    </lineage>
</organism>
<dbReference type="EMBL" id="CM037152">
    <property type="protein sequence ID" value="KAH7834266.1"/>
    <property type="molecule type" value="Genomic_DNA"/>
</dbReference>
<reference evidence="1 2" key="1">
    <citation type="journal article" date="2021" name="Hortic Res">
        <title>High-quality reference genome and annotation aids understanding of berry development for evergreen blueberry (Vaccinium darrowii).</title>
        <authorList>
            <person name="Yu J."/>
            <person name="Hulse-Kemp A.M."/>
            <person name="Babiker E."/>
            <person name="Staton M."/>
        </authorList>
    </citation>
    <scope>NUCLEOTIDE SEQUENCE [LARGE SCALE GENOMIC DNA]</scope>
    <source>
        <strain evidence="2">cv. NJ 8807/NJ 8810</strain>
        <tissue evidence="1">Young leaf</tissue>
    </source>
</reference>
<sequence>MIQHSSEISDAFQIHNLLKIFLTGAGNCPIITMPSEIMENGLPSSSFFPEEVCLPNERQVGFWKTQTVAAQYGTEGRDSNSEEYQIPNTFKHPVPYLIQNQKANLSLEKHAVGAERTACQSSQGSVDHDPRTRSNLNTEASFYSMEGDGIHVRGAQYENGLFSSSLSELFSRKLRLSSSDALYGHSFGDDASQYKEEEPFESLAEIEAQTIGNLLPNDDDLLSGVTDGLDHVPQPYTGEDIEDLDLFSSVGGLDLGEDGFPRGLRDYKDSRLGGSIGSVAGKYSCVEHPSRTLFVQNINSNVEDSELRALFEQFGDIHTLHTASKQRGFIVVSYYDVRAAQNAMRGLQNKLLRCRELDIYFSIPKDNASQMDVNQGTLVLFDLDSSVSNEELRQVFGAYGEIKEIRETPHRSDCKFIEFYDARAAESAIRALNRSDIFGKQIKIEASSPGCARRCLVPPFPLEMAQDGSAPYLRQSLSPINSTTGFSGRVSHRGITSPGMDHGTIPRPRSALQAPISPLGGNMFHHGISSSVPNNLSSLLRVESLSNQSTVPEASHSQGQPKLEFQITPNFHPHLLPEYHDVLTNGSPYNSPGISANISVRPSERIENRQFCRVSTNGHPLELSDAAFVSSGNGSCSPGHHYMWSNAHRPQAQGMMWASSPTFVNAACAAHPVNAIPRTPSHVLNTILPTNNHHVGSAPSVNPSLWDRRHPCSGESPNTAGFHPGSLGNMRISNSPIHLDFVSQNMFPRVGGNCMDLSISSKNVGLHSPHLMFPGRGQISPVTSSFDSPNEWARSRRNDGNSNQADSKKLFDLDIDRIGRGQDNRTTLMIKNIPNKYTSKMLLAAIDEGHRGTYDFVYLPIDFKNKCNVGYAFINMTDPSLIIPFYQAFNGKKWEKFNSEKVASLAYARIQGKAALVAHFQNSSLMNEDKRCRPILFNTDGPNAGDQVPFPMGVNVRSRPGKTRPIADEDNNQESPFSNGEDYFNGDL</sequence>
<comment type="caution">
    <text evidence="1">The sequence shown here is derived from an EMBL/GenBank/DDBJ whole genome shotgun (WGS) entry which is preliminary data.</text>
</comment>
<gene>
    <name evidence="1" type="ORF">Vadar_014387</name>
</gene>
<evidence type="ECO:0000313" key="1">
    <source>
        <dbReference type="EMBL" id="KAH7834266.1"/>
    </source>
</evidence>
<protein>
    <submittedName>
        <fullName evidence="1">Uncharacterized protein</fullName>
    </submittedName>
</protein>
<accession>A0ACB7X0T7</accession>
<dbReference type="Proteomes" id="UP000828048">
    <property type="component" value="Chromosome 2"/>
</dbReference>
<evidence type="ECO:0000313" key="2">
    <source>
        <dbReference type="Proteomes" id="UP000828048"/>
    </source>
</evidence>
<proteinExistence type="predicted"/>
<keyword evidence="2" id="KW-1185">Reference proteome</keyword>
<name>A0ACB7X0T7_9ERIC</name>